<sequence>MKNEDVQKQSADEMRGRITLNGMCAASALQILKGLKERQQLTQSGVENGMFYNKLQSPFKELFKSVQENAETIGPIVVKTTKKNVARKTASNALQGILVKGNMKHNPELIEKDILELIESHIAPSFSKKTYCVYCNLSCLHRNGLHIYIELSSTPSISVLDDIVILITSHIEKTHSEWTKEVIFFKNGTFPKQLENVPPRFNTRNKVKLKQLNDQIYYSALIDNEEDLDISENCIKEELCQACFHIFETYMDQPLDIETFDIFKEWTLNIPLPVRMIFENVFVEISGMNETRKSKIAALYCHFEAMLHKMNKNYSGITQDMNTDELLVNYHSVSTVFDVTSYLEECDGTNECICKEVRLLQKTDLNRTFLELYPEEEHVYSIFKQEATWPICDLWEDLQMNNLIIERLENIEDSDDKDLESPNLSAIDSDSDTLSLGDEYEIRLEEDSENVREIEKILGAISHIDTEVNDSTLSEEVQKQSFSIFKTNPILTRHSPPASGRDDDIMVLKNVLDDILLKTEHGGNKERILFAPDFKIANNLFKLMDSSPKYRSFLPEFPVVHACISRLFRISRWINCK</sequence>
<gene>
    <name evidence="1" type="ORF">MEDL_63260</name>
</gene>
<evidence type="ECO:0000313" key="1">
    <source>
        <dbReference type="EMBL" id="CAG2251628.1"/>
    </source>
</evidence>
<accession>A0A8S3VD30</accession>
<dbReference type="Proteomes" id="UP000683360">
    <property type="component" value="Unassembled WGS sequence"/>
</dbReference>
<keyword evidence="2" id="KW-1185">Reference proteome</keyword>
<organism evidence="1 2">
    <name type="scientific">Mytilus edulis</name>
    <name type="common">Blue mussel</name>
    <dbReference type="NCBI Taxonomy" id="6550"/>
    <lineage>
        <taxon>Eukaryota</taxon>
        <taxon>Metazoa</taxon>
        <taxon>Spiralia</taxon>
        <taxon>Lophotrochozoa</taxon>
        <taxon>Mollusca</taxon>
        <taxon>Bivalvia</taxon>
        <taxon>Autobranchia</taxon>
        <taxon>Pteriomorphia</taxon>
        <taxon>Mytilida</taxon>
        <taxon>Mytiloidea</taxon>
        <taxon>Mytilidae</taxon>
        <taxon>Mytilinae</taxon>
        <taxon>Mytilus</taxon>
    </lineage>
</organism>
<evidence type="ECO:0000313" key="2">
    <source>
        <dbReference type="Proteomes" id="UP000683360"/>
    </source>
</evidence>
<reference evidence="1" key="1">
    <citation type="submission" date="2021-03" db="EMBL/GenBank/DDBJ databases">
        <authorList>
            <person name="Bekaert M."/>
        </authorList>
    </citation>
    <scope>NUCLEOTIDE SEQUENCE</scope>
</reference>
<proteinExistence type="predicted"/>
<dbReference type="EMBL" id="CAJPWZ010003094">
    <property type="protein sequence ID" value="CAG2251628.1"/>
    <property type="molecule type" value="Genomic_DNA"/>
</dbReference>
<dbReference type="OrthoDB" id="10302225at2759"/>
<dbReference type="AlphaFoldDB" id="A0A8S3VD30"/>
<comment type="caution">
    <text evidence="1">The sequence shown here is derived from an EMBL/GenBank/DDBJ whole genome shotgun (WGS) entry which is preliminary data.</text>
</comment>
<name>A0A8S3VD30_MYTED</name>
<protein>
    <submittedName>
        <fullName evidence="1">Uncharacterized protein</fullName>
    </submittedName>
</protein>